<dbReference type="PANTHER" id="PTHR13696">
    <property type="entry name" value="P-LOOP CONTAINING NUCLEOSIDE TRIPHOSPHATE HYDROLASE"/>
    <property type="match status" value="1"/>
</dbReference>
<reference evidence="2 3" key="1">
    <citation type="submission" date="2018-08" db="EMBL/GenBank/DDBJ databases">
        <title>A genome reference for cultivated species of the human gut microbiota.</title>
        <authorList>
            <person name="Zou Y."/>
            <person name="Xue W."/>
            <person name="Luo G."/>
        </authorList>
    </citation>
    <scope>NUCLEOTIDE SEQUENCE [LARGE SCALE GENOMIC DNA]</scope>
    <source>
        <strain evidence="2 3">AM25-1</strain>
    </source>
</reference>
<protein>
    <submittedName>
        <fullName evidence="2">ParA family protein</fullName>
    </submittedName>
</protein>
<dbReference type="Pfam" id="PF13614">
    <property type="entry name" value="AAA_31"/>
    <property type="match status" value="1"/>
</dbReference>
<sequence>MSKVILVKANKGGVGKSWLTLQLAHATALKEKQVLIITSDSQNNIPRFAGIKENNFENGLEYWITKKNGTYLELRDNLYYIPLTTMNIPGKDIDNFRDFIKVIKKLFDYIYIDATPVLSLDDIFLEVADQIVIPTFLDSVTTSSITNMLRKAEYSKIKAIIPNRATRCKVEKEYYKKLVETLVDTSIFVSCPISQSAIISRLIEEGKTLFDKTKYNSSKFRAIIERALGVLL</sequence>
<accession>A0A414PUS7</accession>
<evidence type="ECO:0000313" key="2">
    <source>
        <dbReference type="EMBL" id="RHF72328.1"/>
    </source>
</evidence>
<organism evidence="2 3">
    <name type="scientific">Fusobacterium mortiferum</name>
    <dbReference type="NCBI Taxonomy" id="850"/>
    <lineage>
        <taxon>Bacteria</taxon>
        <taxon>Fusobacteriati</taxon>
        <taxon>Fusobacteriota</taxon>
        <taxon>Fusobacteriia</taxon>
        <taxon>Fusobacteriales</taxon>
        <taxon>Fusobacteriaceae</taxon>
        <taxon>Fusobacterium</taxon>
    </lineage>
</organism>
<dbReference type="Proteomes" id="UP000284676">
    <property type="component" value="Unassembled WGS sequence"/>
</dbReference>
<feature type="domain" description="AAA" evidence="1">
    <location>
        <begin position="3"/>
        <end position="151"/>
    </location>
</feature>
<dbReference type="AlphaFoldDB" id="A0A414PUS7"/>
<dbReference type="InterPro" id="IPR027417">
    <property type="entry name" value="P-loop_NTPase"/>
</dbReference>
<dbReference type="InterPro" id="IPR025669">
    <property type="entry name" value="AAA_dom"/>
</dbReference>
<name>A0A414PUS7_FUSMR</name>
<comment type="caution">
    <text evidence="2">The sequence shown here is derived from an EMBL/GenBank/DDBJ whole genome shotgun (WGS) entry which is preliminary data.</text>
</comment>
<dbReference type="RefSeq" id="WP_118234374.1">
    <property type="nucleotide sequence ID" value="NZ_QRHL01000009.1"/>
</dbReference>
<evidence type="ECO:0000313" key="3">
    <source>
        <dbReference type="Proteomes" id="UP000284676"/>
    </source>
</evidence>
<dbReference type="PANTHER" id="PTHR13696:SF99">
    <property type="entry name" value="COBYRINIC ACID AC-DIAMIDE SYNTHASE"/>
    <property type="match status" value="1"/>
</dbReference>
<gene>
    <name evidence="2" type="ORF">DW663_07025</name>
</gene>
<dbReference type="EMBL" id="QRHL01000009">
    <property type="protein sequence ID" value="RHF72328.1"/>
    <property type="molecule type" value="Genomic_DNA"/>
</dbReference>
<dbReference type="Gene3D" id="3.40.50.300">
    <property type="entry name" value="P-loop containing nucleotide triphosphate hydrolases"/>
    <property type="match status" value="1"/>
</dbReference>
<dbReference type="SUPFAM" id="SSF52540">
    <property type="entry name" value="P-loop containing nucleoside triphosphate hydrolases"/>
    <property type="match status" value="1"/>
</dbReference>
<evidence type="ECO:0000259" key="1">
    <source>
        <dbReference type="Pfam" id="PF13614"/>
    </source>
</evidence>
<proteinExistence type="predicted"/>
<dbReference type="InterPro" id="IPR050678">
    <property type="entry name" value="DNA_Partitioning_ATPase"/>
</dbReference>